<keyword evidence="2" id="KW-1185">Reference proteome</keyword>
<dbReference type="Proteomes" id="UP000183223">
    <property type="component" value="Unassembled WGS sequence"/>
</dbReference>
<dbReference type="GeneID" id="45657685"/>
<dbReference type="EMBL" id="FMWJ01000009">
    <property type="protein sequence ID" value="SCZ64840.1"/>
    <property type="molecule type" value="Genomic_DNA"/>
</dbReference>
<dbReference type="AlphaFoldDB" id="A0A1G5QTG4"/>
<reference evidence="2" key="1">
    <citation type="submission" date="2016-10" db="EMBL/GenBank/DDBJ databases">
        <authorList>
            <person name="Varghese N."/>
            <person name="Submissions S."/>
        </authorList>
    </citation>
    <scope>NUCLEOTIDE SEQUENCE [LARGE SCALE GENOMIC DNA]</scope>
    <source>
        <strain evidence="2">ATCC 29999</strain>
    </source>
</reference>
<gene>
    <name evidence="1" type="ORF">SAMN02982990_02269</name>
</gene>
<protein>
    <submittedName>
        <fullName evidence="1">Uncharacterized protein</fullName>
    </submittedName>
</protein>
<proteinExistence type="predicted"/>
<sequence>MAKLSAINNIINETEDNIHIIQGEENGKLYTLKRNSELKVYIRVPWIGNQDEGHKAIRITISSYDNTIWLFQDYHRPADQDQIKYYEGKEFNYQNAINVPGRSKDGGDKTLYFKEEKVKDKDGNIISKTVFRFL</sequence>
<organism evidence="1 2">
    <name type="scientific">Photorhabdus luminescens</name>
    <name type="common">Xenorhabdus luminescens</name>
    <dbReference type="NCBI Taxonomy" id="29488"/>
    <lineage>
        <taxon>Bacteria</taxon>
        <taxon>Pseudomonadati</taxon>
        <taxon>Pseudomonadota</taxon>
        <taxon>Gammaproteobacteria</taxon>
        <taxon>Enterobacterales</taxon>
        <taxon>Morganellaceae</taxon>
        <taxon>Photorhabdus</taxon>
    </lineage>
</organism>
<name>A0A1G5QTG4_PHOLU</name>
<evidence type="ECO:0000313" key="1">
    <source>
        <dbReference type="EMBL" id="SCZ64840.1"/>
    </source>
</evidence>
<dbReference type="RefSeq" id="WP_049584775.1">
    <property type="nucleotide sequence ID" value="NZ_CAWQXX010000038.1"/>
</dbReference>
<accession>A0A1G5QTG4</accession>
<evidence type="ECO:0000313" key="2">
    <source>
        <dbReference type="Proteomes" id="UP000183223"/>
    </source>
</evidence>
<dbReference type="OrthoDB" id="6456000at2"/>